<dbReference type="EMBL" id="KB446543">
    <property type="protein sequence ID" value="EME40852.1"/>
    <property type="molecule type" value="Genomic_DNA"/>
</dbReference>
<sequence length="171" mass="19795">MHTDALRKGLHSLPQELYDQILATILTVPPTLHTITPSWRPPIQLQISRDIRYHYGHSYFSSSTFLFPSYVVLAKWLHSLDPQHKEKVKDIRIRVLKEWSLCSEDASMRQIQNQQVCLRVEREMEELEGNFGLPSDGTGRLKTLMGRIVLVEEGDVEGLRDGSRRRGRESE</sequence>
<dbReference type="Proteomes" id="UP000016933">
    <property type="component" value="Unassembled WGS sequence"/>
</dbReference>
<keyword evidence="2" id="KW-1185">Reference proteome</keyword>
<dbReference type="eggNOG" id="ENOG502RMEC">
    <property type="taxonomic scope" value="Eukaryota"/>
</dbReference>
<accession>N1PER2</accession>
<reference evidence="1 2" key="2">
    <citation type="journal article" date="2012" name="PLoS Pathog.">
        <title>Diverse lifestyles and strategies of plant pathogenesis encoded in the genomes of eighteen Dothideomycetes fungi.</title>
        <authorList>
            <person name="Ohm R.A."/>
            <person name="Feau N."/>
            <person name="Henrissat B."/>
            <person name="Schoch C.L."/>
            <person name="Horwitz B.A."/>
            <person name="Barry K.W."/>
            <person name="Condon B.J."/>
            <person name="Copeland A.C."/>
            <person name="Dhillon B."/>
            <person name="Glaser F."/>
            <person name="Hesse C.N."/>
            <person name="Kosti I."/>
            <person name="LaButti K."/>
            <person name="Lindquist E.A."/>
            <person name="Lucas S."/>
            <person name="Salamov A.A."/>
            <person name="Bradshaw R.E."/>
            <person name="Ciuffetti L."/>
            <person name="Hamelin R.C."/>
            <person name="Kema G.H.J."/>
            <person name="Lawrence C."/>
            <person name="Scott J.A."/>
            <person name="Spatafora J.W."/>
            <person name="Turgeon B.G."/>
            <person name="de Wit P.J.G.M."/>
            <person name="Zhong S."/>
            <person name="Goodwin S.B."/>
            <person name="Grigoriev I.V."/>
        </authorList>
    </citation>
    <scope>NUCLEOTIDE SEQUENCE [LARGE SCALE GENOMIC DNA]</scope>
    <source>
        <strain evidence="2">NZE10 / CBS 128990</strain>
    </source>
</reference>
<protein>
    <submittedName>
        <fullName evidence="1">Uncharacterized protein</fullName>
    </submittedName>
</protein>
<dbReference type="HOGENOM" id="CLU_1562849_0_0_1"/>
<name>N1PER2_DOTSN</name>
<dbReference type="OMA" id="CSEDASM"/>
<organism evidence="1 2">
    <name type="scientific">Dothistroma septosporum (strain NZE10 / CBS 128990)</name>
    <name type="common">Red band needle blight fungus</name>
    <name type="synonym">Mycosphaerella pini</name>
    <dbReference type="NCBI Taxonomy" id="675120"/>
    <lineage>
        <taxon>Eukaryota</taxon>
        <taxon>Fungi</taxon>
        <taxon>Dikarya</taxon>
        <taxon>Ascomycota</taxon>
        <taxon>Pezizomycotina</taxon>
        <taxon>Dothideomycetes</taxon>
        <taxon>Dothideomycetidae</taxon>
        <taxon>Mycosphaerellales</taxon>
        <taxon>Mycosphaerellaceae</taxon>
        <taxon>Dothistroma</taxon>
    </lineage>
</organism>
<evidence type="ECO:0000313" key="1">
    <source>
        <dbReference type="EMBL" id="EME40852.1"/>
    </source>
</evidence>
<evidence type="ECO:0000313" key="2">
    <source>
        <dbReference type="Proteomes" id="UP000016933"/>
    </source>
</evidence>
<reference evidence="2" key="1">
    <citation type="journal article" date="2012" name="PLoS Genet.">
        <title>The genomes of the fungal plant pathogens Cladosporium fulvum and Dothistroma septosporum reveal adaptation to different hosts and lifestyles but also signatures of common ancestry.</title>
        <authorList>
            <person name="de Wit P.J.G.M."/>
            <person name="van der Burgt A."/>
            <person name="Oekmen B."/>
            <person name="Stergiopoulos I."/>
            <person name="Abd-Elsalam K.A."/>
            <person name="Aerts A.L."/>
            <person name="Bahkali A.H."/>
            <person name="Beenen H.G."/>
            <person name="Chettri P."/>
            <person name="Cox M.P."/>
            <person name="Datema E."/>
            <person name="de Vries R.P."/>
            <person name="Dhillon B."/>
            <person name="Ganley A.R."/>
            <person name="Griffiths S.A."/>
            <person name="Guo Y."/>
            <person name="Hamelin R.C."/>
            <person name="Henrissat B."/>
            <person name="Kabir M.S."/>
            <person name="Jashni M.K."/>
            <person name="Kema G."/>
            <person name="Klaubauf S."/>
            <person name="Lapidus A."/>
            <person name="Levasseur A."/>
            <person name="Lindquist E."/>
            <person name="Mehrabi R."/>
            <person name="Ohm R.A."/>
            <person name="Owen T.J."/>
            <person name="Salamov A."/>
            <person name="Schwelm A."/>
            <person name="Schijlen E."/>
            <person name="Sun H."/>
            <person name="van den Burg H.A."/>
            <person name="van Ham R.C.H.J."/>
            <person name="Zhang S."/>
            <person name="Goodwin S.B."/>
            <person name="Grigoriev I.V."/>
            <person name="Collemare J."/>
            <person name="Bradshaw R.E."/>
        </authorList>
    </citation>
    <scope>NUCLEOTIDE SEQUENCE [LARGE SCALE GENOMIC DNA]</scope>
    <source>
        <strain evidence="2">NZE10 / CBS 128990</strain>
    </source>
</reference>
<dbReference type="OrthoDB" id="3650741at2759"/>
<gene>
    <name evidence="1" type="ORF">DOTSEDRAFT_27455</name>
</gene>
<dbReference type="AlphaFoldDB" id="N1PER2"/>
<proteinExistence type="predicted"/>